<dbReference type="SUPFAM" id="SSF56024">
    <property type="entry name" value="Phospholipase D/nuclease"/>
    <property type="match status" value="2"/>
</dbReference>
<comment type="caution">
    <text evidence="13">The sequence shown here is derived from an EMBL/GenBank/DDBJ whole genome shotgun (WGS) entry which is preliminary data.</text>
</comment>
<dbReference type="InterPro" id="IPR025202">
    <property type="entry name" value="PLD-like_dom"/>
</dbReference>
<accession>A0A642V5E6</accession>
<evidence type="ECO:0000256" key="8">
    <source>
        <dbReference type="ARBA" id="ARBA00042228"/>
    </source>
</evidence>
<dbReference type="PANTHER" id="PTHR18896">
    <property type="entry name" value="PHOSPHOLIPASE D"/>
    <property type="match status" value="1"/>
</dbReference>
<evidence type="ECO:0000256" key="6">
    <source>
        <dbReference type="ARBA" id="ARBA00022963"/>
    </source>
</evidence>
<keyword evidence="6" id="KW-0442">Lipid degradation</keyword>
<feature type="compositionally biased region" description="Basic and acidic residues" evidence="11">
    <location>
        <begin position="60"/>
        <end position="99"/>
    </location>
</feature>
<dbReference type="EC" id="3.1.4.4" evidence="3"/>
<name>A0A642V5E6_DIURU</name>
<evidence type="ECO:0000256" key="3">
    <source>
        <dbReference type="ARBA" id="ARBA00012027"/>
    </source>
</evidence>
<keyword evidence="7" id="KW-0443">Lipid metabolism</keyword>
<evidence type="ECO:0000256" key="4">
    <source>
        <dbReference type="ARBA" id="ARBA00022737"/>
    </source>
</evidence>
<feature type="region of interest" description="Disordered" evidence="11">
    <location>
        <begin position="1552"/>
        <end position="1574"/>
    </location>
</feature>
<protein>
    <recommendedName>
        <fullName evidence="9">Phospholipase D1</fullName>
        <ecNumber evidence="3">3.1.4.4</ecNumber>
    </recommendedName>
    <alternativeName>
        <fullName evidence="8">Choline phosphatase 1</fullName>
    </alternativeName>
    <alternativeName>
        <fullName evidence="10">Phosphatidylcholine-hydrolyzing phospholipase D1</fullName>
    </alternativeName>
</protein>
<dbReference type="InterPro" id="IPR015679">
    <property type="entry name" value="PLipase_D_fam"/>
</dbReference>
<keyword evidence="4" id="KW-0677">Repeat</keyword>
<dbReference type="SMART" id="SM00155">
    <property type="entry name" value="PLDc"/>
    <property type="match status" value="2"/>
</dbReference>
<dbReference type="OrthoDB" id="14911at2759"/>
<evidence type="ECO:0000256" key="1">
    <source>
        <dbReference type="ARBA" id="ARBA00000798"/>
    </source>
</evidence>
<dbReference type="Pfam" id="PF00614">
    <property type="entry name" value="PLDc"/>
    <property type="match status" value="1"/>
</dbReference>
<keyword evidence="5" id="KW-0378">Hydrolase</keyword>
<dbReference type="Gene3D" id="3.30.870.10">
    <property type="entry name" value="Endonuclease Chain A"/>
    <property type="match status" value="2"/>
</dbReference>
<feature type="compositionally biased region" description="Polar residues" evidence="11">
    <location>
        <begin position="24"/>
        <end position="35"/>
    </location>
</feature>
<keyword evidence="14" id="KW-1185">Reference proteome</keyword>
<reference evidence="13 14" key="1">
    <citation type="submission" date="2019-07" db="EMBL/GenBank/DDBJ databases">
        <title>Genome assembly of two rare yeast pathogens: Diutina rugosa and Trichomonascus ciferrii.</title>
        <authorList>
            <person name="Mixao V."/>
            <person name="Saus E."/>
            <person name="Hansen A."/>
            <person name="Lass-Flor C."/>
            <person name="Gabaldon T."/>
        </authorList>
    </citation>
    <scope>NUCLEOTIDE SEQUENCE [LARGE SCALE GENOMIC DNA]</scope>
    <source>
        <strain evidence="13 14">CBS 613</strain>
    </source>
</reference>
<dbReference type="CDD" id="cd09141">
    <property type="entry name" value="PLDc_vPLD1_2_yPLD_like_2"/>
    <property type="match status" value="1"/>
</dbReference>
<feature type="domain" description="PLD phosphodiesterase" evidence="12">
    <location>
        <begin position="1074"/>
        <end position="1101"/>
    </location>
</feature>
<evidence type="ECO:0000256" key="2">
    <source>
        <dbReference type="ARBA" id="ARBA00008664"/>
    </source>
</evidence>
<evidence type="ECO:0000256" key="11">
    <source>
        <dbReference type="SAM" id="MobiDB-lite"/>
    </source>
</evidence>
<dbReference type="PROSITE" id="PS50035">
    <property type="entry name" value="PLD"/>
    <property type="match status" value="2"/>
</dbReference>
<dbReference type="FunFam" id="3.30.870.10:FF:000011">
    <property type="entry name" value="Phospholipase"/>
    <property type="match status" value="1"/>
</dbReference>
<dbReference type="GO" id="GO:0009395">
    <property type="term" value="P:phospholipid catabolic process"/>
    <property type="evidence" value="ECO:0007669"/>
    <property type="project" value="TreeGrafter"/>
</dbReference>
<comment type="catalytic activity">
    <reaction evidence="1">
        <text>a 1,2-diacyl-sn-glycero-3-phosphocholine + H2O = a 1,2-diacyl-sn-glycero-3-phosphate + choline + H(+)</text>
        <dbReference type="Rhea" id="RHEA:14445"/>
        <dbReference type="ChEBI" id="CHEBI:15354"/>
        <dbReference type="ChEBI" id="CHEBI:15377"/>
        <dbReference type="ChEBI" id="CHEBI:15378"/>
        <dbReference type="ChEBI" id="CHEBI:57643"/>
        <dbReference type="ChEBI" id="CHEBI:58608"/>
        <dbReference type="EC" id="3.1.4.4"/>
    </reaction>
</comment>
<feature type="compositionally biased region" description="Basic and acidic residues" evidence="11">
    <location>
        <begin position="11"/>
        <end position="21"/>
    </location>
</feature>
<feature type="region of interest" description="Disordered" evidence="11">
    <location>
        <begin position="1"/>
        <end position="233"/>
    </location>
</feature>
<feature type="compositionally biased region" description="Basic and acidic residues" evidence="11">
    <location>
        <begin position="1278"/>
        <end position="1287"/>
    </location>
</feature>
<comment type="similarity">
    <text evidence="2">Belongs to the phospholipase D family.</text>
</comment>
<dbReference type="CDD" id="cd01254">
    <property type="entry name" value="PH_PLD"/>
    <property type="match status" value="1"/>
</dbReference>
<evidence type="ECO:0000259" key="12">
    <source>
        <dbReference type="PROSITE" id="PS50035"/>
    </source>
</evidence>
<evidence type="ECO:0000256" key="7">
    <source>
        <dbReference type="ARBA" id="ARBA00023098"/>
    </source>
</evidence>
<dbReference type="CDD" id="cd09138">
    <property type="entry name" value="PLDc_vPLD1_2_yPLD_like_1"/>
    <property type="match status" value="1"/>
</dbReference>
<feature type="region of interest" description="Disordered" evidence="11">
    <location>
        <begin position="1586"/>
        <end position="1639"/>
    </location>
</feature>
<feature type="compositionally biased region" description="Basic residues" evidence="11">
    <location>
        <begin position="100"/>
        <end position="110"/>
    </location>
</feature>
<feature type="domain" description="PLD phosphodiesterase" evidence="12">
    <location>
        <begin position="765"/>
        <end position="792"/>
    </location>
</feature>
<dbReference type="RefSeq" id="XP_034014929.1">
    <property type="nucleotide sequence ID" value="XM_034155413.1"/>
</dbReference>
<dbReference type="Proteomes" id="UP000449547">
    <property type="component" value="Unassembled WGS sequence"/>
</dbReference>
<feature type="region of interest" description="Disordered" evidence="11">
    <location>
        <begin position="1247"/>
        <end position="1287"/>
    </location>
</feature>
<dbReference type="OMA" id="DSLWTKH"/>
<evidence type="ECO:0000256" key="9">
    <source>
        <dbReference type="ARBA" id="ARBA00074658"/>
    </source>
</evidence>
<feature type="compositionally biased region" description="Basic residues" evidence="11">
    <location>
        <begin position="1628"/>
        <end position="1639"/>
    </location>
</feature>
<dbReference type="InterPro" id="IPR001736">
    <property type="entry name" value="PLipase_D/transphosphatidylase"/>
</dbReference>
<evidence type="ECO:0000313" key="13">
    <source>
        <dbReference type="EMBL" id="KAA8908176.1"/>
    </source>
</evidence>
<dbReference type="GO" id="GO:0004630">
    <property type="term" value="F:phospholipase D activity"/>
    <property type="evidence" value="ECO:0007669"/>
    <property type="project" value="UniProtKB-EC"/>
</dbReference>
<organism evidence="13 14">
    <name type="scientific">Diutina rugosa</name>
    <name type="common">Yeast</name>
    <name type="synonym">Candida rugosa</name>
    <dbReference type="NCBI Taxonomy" id="5481"/>
    <lineage>
        <taxon>Eukaryota</taxon>
        <taxon>Fungi</taxon>
        <taxon>Dikarya</taxon>
        <taxon>Ascomycota</taxon>
        <taxon>Saccharomycotina</taxon>
        <taxon>Pichiomycetes</taxon>
        <taxon>Debaryomycetaceae</taxon>
        <taxon>Diutina</taxon>
    </lineage>
</organism>
<dbReference type="VEuPathDB" id="FungiDB:DIURU_000273"/>
<dbReference type="Pfam" id="PF13091">
    <property type="entry name" value="PLDc_2"/>
    <property type="match status" value="1"/>
</dbReference>
<dbReference type="EMBL" id="SWFT01000010">
    <property type="protein sequence ID" value="KAA8908176.1"/>
    <property type="molecule type" value="Genomic_DNA"/>
</dbReference>
<evidence type="ECO:0000256" key="10">
    <source>
        <dbReference type="ARBA" id="ARBA00079280"/>
    </source>
</evidence>
<evidence type="ECO:0000256" key="5">
    <source>
        <dbReference type="ARBA" id="ARBA00022801"/>
    </source>
</evidence>
<proteinExistence type="inferred from homology"/>
<gene>
    <name evidence="13" type="ORF">DIURU_000273</name>
</gene>
<dbReference type="PANTHER" id="PTHR18896:SF76">
    <property type="entry name" value="PHOSPHOLIPASE"/>
    <property type="match status" value="1"/>
</dbReference>
<sequence>MPLQPDSGSPLRERSADEILHTLESVTSPGPQRSPSPDEWYEQVRGEEPPEIGNPMGFGDWRRHDPLEHRHSWSSDLESRAREYFEEHERHHHPDPNHPERHHHEHHFQRHHDDKYDDAPSDEDEPMVDVPPGPRDHLAPLQPSGPLPEQELVNGDAGVRRPSIGGVAPDEGEYVDIPPSPAQPVEANGTASGDAPQTPKAKRNPSWISPRLKSQSKVPTVADDPNNPRSFRHRFTKFARRRPGYGPQQRRKSQGQIQNDMETVLRAQNVTNTLLAAGPAVNLLASLLLEDDYGISRSPLLLTLLGVTVTDITGDPRKANRRFRLSLEYGVGPDRIKWAVDRSASDLIRLHANLKIKQKWHGQKWNSSHHNIEQRTRLPTVPYPPQWRNRPREIEEADDNAAAAHDNTSMLTSHSGHSLRSAVHRLSTVISRQSAASAPSRLLERDRQNNQYIIKVWEYLSEVIKVVSFRPESNKLFYFLEISPISCLLGYESGYMGKQGVAYMGGTARSQGWRVGHFKPKELYGIYDRRKDKWMLVRNSYVMYVSNINSTIPLDVFLVDSSFKIDYDGTVDEIELARNDDRCIDMDEPEDPSRAHSLNPFTHKITLENGERKLVFHVKEKEMYSWVKSLNDMKNSTIYSEPHRFGSFAPIRHNCFAKWFVDGRDHFWAVSSALEMAKDTIFIHDWWLSPELYLRRPANGNQQWRLDRVLQRKAQQGVKIFVVIYRNVGTTVATDSLWTKHSLMSMNEDNIHVLRSPNQFLSGTYFWAHHEKLCIIDSTIAFVGGIDLCYGRFDTADHVLTDDSKINFESLDPEARNPEDFTHFQIFPGKDYSNPRVMDFIELDKPYEDMYDRNKVPRMPWHDVHMMTAGQPARDLGRHFVQRWNYLLRQKRPSRLTPLLTPPPPLSDDEVRRLGLSGTCEVQLVRSSGQWSLGLKKHEQSIQNAYLKLIETSEHFVYIENQFFITSCEIQGTIIKNRLGDALVERIIRAHREGKKWKAIIVIPLMPGFPAEIDETEGSSVRVIMQCQFYSISRGTSSIFAKLRKVGIDPDDYIQFFSLRKWGRIGPDRNLVTEQLYIHAKTMVVDDRAAIIGSANINERSMRGLRDSEVCAVVRDTDTVDTTMNGQPYKVGKFPHTLRLRLMREHLGVSVDILDLVERRFQKFEEFAGTSEGMAAATGSYPDRKYTRMSAAVELASRDILQMPEGTPRWHHYQQHHHRHDQAKMPDNLDEGVFDYDELPTPIPLTVSFNNRTGSHEANKGIRDKKKHSYDSRVQNNPDKKKDVMGEGLDKYRSKLAKRARLYAGKLLREIAHKQMLENPTKQFLPDLTTVQDFLEADDADMVDPMDAESAQIIYERNVERWQLLKRISYLQRVAAKVKEDEDKEAKRRLAAGLPATVHIPGGSNNSKSASPEPAEVGVAEVDTVNGSVVEEKDKSMEKERVSQDQVPIVKLTEGEARDLIDQVNDYTIDNFSRWVDPYAFDDPICDEFYEDMWSDMARRNTELFRLVFHCQPDDQVSTWVEYKDHSKLNKAFMISQEQEAKYRVKKNVMGEVTSDSEDDDSGPQYRPGFDRKNSLISFKHDGGGVLGPGLASRSQPHPDVINEEEESDETITHRTDSTVAPHPVPVKSKRKRKRRIRRQLHGNRVFERDSAERLLTEIQGHLVHFSSEWLSKELDADNWYQSLDRVPPIEIYD</sequence>
<dbReference type="GeneID" id="54778926"/>
<evidence type="ECO:0000313" key="14">
    <source>
        <dbReference type="Proteomes" id="UP000449547"/>
    </source>
</evidence>